<gene>
    <name evidence="4" type="ORF">SBAD_LOCUS305</name>
</gene>
<reference evidence="6" key="1">
    <citation type="submission" date="2016-06" db="UniProtKB">
        <authorList>
            <consortium name="WormBaseParasite"/>
        </authorList>
    </citation>
    <scope>IDENTIFICATION</scope>
</reference>
<protein>
    <submittedName>
        <fullName evidence="6">HNF-p1 domain-containing protein</fullName>
    </submittedName>
</protein>
<keyword evidence="2" id="KW-0812">Transmembrane</keyword>
<accession>A0A183I9L1</accession>
<dbReference type="Proteomes" id="UP000270296">
    <property type="component" value="Unassembled WGS sequence"/>
</dbReference>
<sequence>MNLFTVEQVELLRRLRLTGITAPQIIEIRKMSPVNVPPPHTHCHRHFHQKLTFILYLISYSFFVIVCTLGLRAGYHRSALRAPSGRITMKVPSAFAEEKIDRSTQRGIPSADGRHRLGRH</sequence>
<dbReference type="PROSITE" id="PS51937">
    <property type="entry name" value="HNF_P1"/>
    <property type="match status" value="1"/>
</dbReference>
<evidence type="ECO:0000313" key="4">
    <source>
        <dbReference type="EMBL" id="VDO82154.1"/>
    </source>
</evidence>
<evidence type="ECO:0000256" key="1">
    <source>
        <dbReference type="SAM" id="MobiDB-lite"/>
    </source>
</evidence>
<evidence type="ECO:0000256" key="2">
    <source>
        <dbReference type="SAM" id="Phobius"/>
    </source>
</evidence>
<keyword evidence="2" id="KW-1133">Transmembrane helix</keyword>
<name>A0A183I9L1_9BILA</name>
<keyword evidence="2" id="KW-0472">Membrane</keyword>
<organism evidence="6">
    <name type="scientific">Soboliphyme baturini</name>
    <dbReference type="NCBI Taxonomy" id="241478"/>
    <lineage>
        <taxon>Eukaryota</taxon>
        <taxon>Metazoa</taxon>
        <taxon>Ecdysozoa</taxon>
        <taxon>Nematoda</taxon>
        <taxon>Enoplea</taxon>
        <taxon>Dorylaimia</taxon>
        <taxon>Dioctophymatida</taxon>
        <taxon>Dioctophymatoidea</taxon>
        <taxon>Soboliphymatidae</taxon>
        <taxon>Soboliphyme</taxon>
    </lineage>
</organism>
<keyword evidence="5" id="KW-1185">Reference proteome</keyword>
<proteinExistence type="predicted"/>
<feature type="domain" description="HNF-p1" evidence="3">
    <location>
        <begin position="1"/>
        <end position="31"/>
    </location>
</feature>
<evidence type="ECO:0000259" key="3">
    <source>
        <dbReference type="PROSITE" id="PS51937"/>
    </source>
</evidence>
<evidence type="ECO:0000313" key="5">
    <source>
        <dbReference type="Proteomes" id="UP000270296"/>
    </source>
</evidence>
<dbReference type="WBParaSite" id="SBAD_0000032301-mRNA-1">
    <property type="protein sequence ID" value="SBAD_0000032301-mRNA-1"/>
    <property type="gene ID" value="SBAD_0000032301"/>
</dbReference>
<dbReference type="InterPro" id="IPR044866">
    <property type="entry name" value="HNF_P1"/>
</dbReference>
<feature type="region of interest" description="Disordered" evidence="1">
    <location>
        <begin position="98"/>
        <end position="120"/>
    </location>
</feature>
<feature type="transmembrane region" description="Helical" evidence="2">
    <location>
        <begin position="53"/>
        <end position="71"/>
    </location>
</feature>
<dbReference type="AlphaFoldDB" id="A0A183I9L1"/>
<dbReference type="EMBL" id="UZAM01000634">
    <property type="protein sequence ID" value="VDO82154.1"/>
    <property type="molecule type" value="Genomic_DNA"/>
</dbReference>
<reference evidence="4 5" key="2">
    <citation type="submission" date="2018-11" db="EMBL/GenBank/DDBJ databases">
        <authorList>
            <consortium name="Pathogen Informatics"/>
        </authorList>
    </citation>
    <scope>NUCLEOTIDE SEQUENCE [LARGE SCALE GENOMIC DNA]</scope>
</reference>
<evidence type="ECO:0000313" key="6">
    <source>
        <dbReference type="WBParaSite" id="SBAD_0000032301-mRNA-1"/>
    </source>
</evidence>